<evidence type="ECO:0000313" key="2">
    <source>
        <dbReference type="Proteomes" id="UP000264310"/>
    </source>
</evidence>
<accession>A0A371X241</accession>
<protein>
    <submittedName>
        <fullName evidence="1">Glycosyl transferase family 2</fullName>
    </submittedName>
</protein>
<keyword evidence="2" id="KW-1185">Reference proteome</keyword>
<dbReference type="GO" id="GO:0016740">
    <property type="term" value="F:transferase activity"/>
    <property type="evidence" value="ECO:0007669"/>
    <property type="project" value="UniProtKB-KW"/>
</dbReference>
<dbReference type="OrthoDB" id="9811214at2"/>
<sequence>MLTVYMDCGAEERLLALTLAELVSGAVEGIVRTVVLIDRGMSEGAHRIAEHSGCVVIQPSALETAIGRDRSDWLLWLEIGSRPLQGWTSEVLEHLQGASGRKGTGPARFRPAARDRMGFLSRLTSRPSALETGLLLKKPQALGRVKQLGGEPLAQLASGLASRPLNAEIRPRRAAE</sequence>
<dbReference type="RefSeq" id="WP_116683027.1">
    <property type="nucleotide sequence ID" value="NZ_QURL01000004.1"/>
</dbReference>
<dbReference type="AlphaFoldDB" id="A0A371X241"/>
<keyword evidence="1" id="KW-0808">Transferase</keyword>
<organism evidence="1 2">
    <name type="scientific">Fulvimarina endophytica</name>
    <dbReference type="NCBI Taxonomy" id="2293836"/>
    <lineage>
        <taxon>Bacteria</taxon>
        <taxon>Pseudomonadati</taxon>
        <taxon>Pseudomonadota</taxon>
        <taxon>Alphaproteobacteria</taxon>
        <taxon>Hyphomicrobiales</taxon>
        <taxon>Aurantimonadaceae</taxon>
        <taxon>Fulvimarina</taxon>
    </lineage>
</organism>
<reference evidence="1 2" key="1">
    <citation type="submission" date="2018-08" db="EMBL/GenBank/DDBJ databases">
        <title>Fulvimarina sp. 85, whole genome shotgun sequence.</title>
        <authorList>
            <person name="Tuo L."/>
        </authorList>
    </citation>
    <scope>NUCLEOTIDE SEQUENCE [LARGE SCALE GENOMIC DNA]</scope>
    <source>
        <strain evidence="1 2">85</strain>
    </source>
</reference>
<name>A0A371X241_9HYPH</name>
<proteinExistence type="predicted"/>
<evidence type="ECO:0000313" key="1">
    <source>
        <dbReference type="EMBL" id="RFC63298.1"/>
    </source>
</evidence>
<comment type="caution">
    <text evidence="1">The sequence shown here is derived from an EMBL/GenBank/DDBJ whole genome shotgun (WGS) entry which is preliminary data.</text>
</comment>
<gene>
    <name evidence="1" type="ORF">DYI37_09570</name>
</gene>
<dbReference type="Proteomes" id="UP000264310">
    <property type="component" value="Unassembled WGS sequence"/>
</dbReference>
<dbReference type="EMBL" id="QURL01000004">
    <property type="protein sequence ID" value="RFC63298.1"/>
    <property type="molecule type" value="Genomic_DNA"/>
</dbReference>